<dbReference type="RefSeq" id="WP_146961177.1">
    <property type="nucleotide sequence ID" value="NZ_CP042467.1"/>
</dbReference>
<evidence type="ECO:0000313" key="3">
    <source>
        <dbReference type="Proteomes" id="UP000321595"/>
    </source>
</evidence>
<dbReference type="AlphaFoldDB" id="A0A5B8XRL9"/>
<protein>
    <submittedName>
        <fullName evidence="2">HDOD domain-containing protein</fullName>
    </submittedName>
</protein>
<accession>A0A5B8XRL9</accession>
<dbReference type="InterPro" id="IPR013976">
    <property type="entry name" value="HDOD"/>
</dbReference>
<dbReference type="PANTHER" id="PTHR33525">
    <property type="match status" value="1"/>
</dbReference>
<dbReference type="Proteomes" id="UP000321595">
    <property type="component" value="Chromosome"/>
</dbReference>
<reference evidence="2 3" key="1">
    <citation type="submission" date="2019-08" db="EMBL/GenBank/DDBJ databases">
        <authorList>
            <person name="Liang Q."/>
        </authorList>
    </citation>
    <scope>NUCLEOTIDE SEQUENCE [LARGE SCALE GENOMIC DNA]</scope>
    <source>
        <strain evidence="2 3">V1718</strain>
    </source>
</reference>
<dbReference type="SUPFAM" id="SSF109604">
    <property type="entry name" value="HD-domain/PDEase-like"/>
    <property type="match status" value="1"/>
</dbReference>
<dbReference type="PROSITE" id="PS51833">
    <property type="entry name" value="HDOD"/>
    <property type="match status" value="1"/>
</dbReference>
<dbReference type="EMBL" id="CP042467">
    <property type="protein sequence ID" value="QED28602.1"/>
    <property type="molecule type" value="Genomic_DNA"/>
</dbReference>
<evidence type="ECO:0000313" key="2">
    <source>
        <dbReference type="EMBL" id="QED28602.1"/>
    </source>
</evidence>
<feature type="domain" description="HDOD" evidence="1">
    <location>
        <begin position="20"/>
        <end position="205"/>
    </location>
</feature>
<dbReference type="KEGG" id="bbae:FRD01_15445"/>
<proteinExistence type="predicted"/>
<dbReference type="PANTHER" id="PTHR33525:SF3">
    <property type="entry name" value="RIBONUCLEASE Y"/>
    <property type="match status" value="1"/>
</dbReference>
<gene>
    <name evidence="2" type="ORF">FRD01_15445</name>
</gene>
<organism evidence="2 3">
    <name type="scientific">Microvenator marinus</name>
    <dbReference type="NCBI Taxonomy" id="2600177"/>
    <lineage>
        <taxon>Bacteria</taxon>
        <taxon>Deltaproteobacteria</taxon>
        <taxon>Bradymonadales</taxon>
        <taxon>Microvenatoraceae</taxon>
        <taxon>Microvenator</taxon>
    </lineage>
</organism>
<dbReference type="Pfam" id="PF08668">
    <property type="entry name" value="HDOD"/>
    <property type="match status" value="1"/>
</dbReference>
<dbReference type="OrthoDB" id="5501247at2"/>
<evidence type="ECO:0000259" key="1">
    <source>
        <dbReference type="PROSITE" id="PS51833"/>
    </source>
</evidence>
<sequence length="269" mass="29222">MTDGLTEFIRNELASPGFVPPLLPEVSMNVLRCMTKSDLDFHKVAEIILQDPLLAARVLRVASSPLYGNQEITSVVSGLARLGTKTVRGIALEYGMSALHVEAGGGYPEALRGVVAHCVTTARFTRIVSNAADIRDDSLYTLGLLHDIGIIAGIAALSQHRERPPLDRNAWQALSSLNTQACHLMFEAWECPQAMVEDLNDYHSMDCAKPSVCVVRLASELANQTWAPVYGVFGVDEISQTLFLASLEGLGLGESDWTKIRDNVLSKAT</sequence>
<keyword evidence="3" id="KW-1185">Reference proteome</keyword>
<dbReference type="InterPro" id="IPR052340">
    <property type="entry name" value="RNase_Y/CdgJ"/>
</dbReference>
<name>A0A5B8XRL9_9DELT</name>
<dbReference type="Gene3D" id="1.10.3210.10">
    <property type="entry name" value="Hypothetical protein af1432"/>
    <property type="match status" value="1"/>
</dbReference>